<proteinExistence type="predicted"/>
<protein>
    <submittedName>
        <fullName evidence="1">Uncharacterized protein</fullName>
    </submittedName>
</protein>
<dbReference type="RefSeq" id="WP_154175045.1">
    <property type="nucleotide sequence ID" value="NZ_WJXZ01000005.1"/>
</dbReference>
<sequence length="93" mass="10685">MTLSGFRFKVYRVSFLQIAGIRDLLQRIFRPVIDQKPSILERFGPFTTAGLSLFTRQPEVRPSIPLLQDGQPGCPVFLRQVSSPQFQTFQRES</sequence>
<reference evidence="1 2" key="1">
    <citation type="journal article" date="2018" name="Antonie Van Leeuwenhoek">
        <title>Larkinella terrae sp. nov., isolated from soil on Jeju Island, South Korea.</title>
        <authorList>
            <person name="Ten L.N."/>
            <person name="Jeon J."/>
            <person name="Park S.J."/>
            <person name="Park S."/>
            <person name="Lee S.Y."/>
            <person name="Kim M.K."/>
            <person name="Jung H.Y."/>
        </authorList>
    </citation>
    <scope>NUCLEOTIDE SEQUENCE [LARGE SCALE GENOMIC DNA]</scope>
    <source>
        <strain evidence="1 2">KCTC 52001</strain>
    </source>
</reference>
<dbReference type="AlphaFoldDB" id="A0A7K0EIM4"/>
<organism evidence="1 2">
    <name type="scientific">Larkinella terrae</name>
    <dbReference type="NCBI Taxonomy" id="2025311"/>
    <lineage>
        <taxon>Bacteria</taxon>
        <taxon>Pseudomonadati</taxon>
        <taxon>Bacteroidota</taxon>
        <taxon>Cytophagia</taxon>
        <taxon>Cytophagales</taxon>
        <taxon>Spirosomataceae</taxon>
        <taxon>Larkinella</taxon>
    </lineage>
</organism>
<comment type="caution">
    <text evidence="1">The sequence shown here is derived from an EMBL/GenBank/DDBJ whole genome shotgun (WGS) entry which is preliminary data.</text>
</comment>
<keyword evidence="2" id="KW-1185">Reference proteome</keyword>
<accession>A0A7K0EIM4</accession>
<name>A0A7K0EIM4_9BACT</name>
<evidence type="ECO:0000313" key="1">
    <source>
        <dbReference type="EMBL" id="MRS61657.1"/>
    </source>
</evidence>
<gene>
    <name evidence="1" type="ORF">GJJ30_10190</name>
</gene>
<dbReference type="Proteomes" id="UP000441754">
    <property type="component" value="Unassembled WGS sequence"/>
</dbReference>
<evidence type="ECO:0000313" key="2">
    <source>
        <dbReference type="Proteomes" id="UP000441754"/>
    </source>
</evidence>
<dbReference type="EMBL" id="WJXZ01000005">
    <property type="protein sequence ID" value="MRS61657.1"/>
    <property type="molecule type" value="Genomic_DNA"/>
</dbReference>